<dbReference type="RefSeq" id="WP_268905012.1">
    <property type="nucleotide sequence ID" value="NZ_PRDL01000001.1"/>
</dbReference>
<dbReference type="InterPro" id="IPR013078">
    <property type="entry name" value="His_Pase_superF_clade-1"/>
</dbReference>
<comment type="caution">
    <text evidence="1">The sequence shown here is derived from an EMBL/GenBank/DDBJ whole genome shotgun (WGS) entry which is preliminary data.</text>
</comment>
<keyword evidence="2" id="KW-1185">Reference proteome</keyword>
<evidence type="ECO:0000313" key="2">
    <source>
        <dbReference type="Proteomes" id="UP000652567"/>
    </source>
</evidence>
<dbReference type="Gene3D" id="3.40.50.1240">
    <property type="entry name" value="Phosphoglycerate mutase-like"/>
    <property type="match status" value="1"/>
</dbReference>
<name>A0A928UZA1_9GAMM</name>
<protein>
    <recommendedName>
        <fullName evidence="3">Histidine phosphatase family protein</fullName>
    </recommendedName>
</protein>
<dbReference type="Proteomes" id="UP000652567">
    <property type="component" value="Unassembled WGS sequence"/>
</dbReference>
<dbReference type="Pfam" id="PF00300">
    <property type="entry name" value="His_Phos_1"/>
    <property type="match status" value="1"/>
</dbReference>
<dbReference type="EMBL" id="PRDL01000001">
    <property type="protein sequence ID" value="MBE8715966.1"/>
    <property type="molecule type" value="Genomic_DNA"/>
</dbReference>
<sequence length="142" mass="16215">MPSVDVARVCNSIVCSDLKRSIDSASLLGIDKISFIDHKLREMEMPWGSIVGLKMLPEWWSVVFRILWFSGYSKNSESFKEAKSRAERAALLLESIAEEKGSVLFIGHGMLNRYIAKSLIRNGWKVVRKGGPNYWEFGIFER</sequence>
<proteinExistence type="predicted"/>
<reference evidence="1" key="1">
    <citation type="submission" date="2018-07" db="EMBL/GenBank/DDBJ databases">
        <title>Genome assembly of strain Ka43.</title>
        <authorList>
            <person name="Kukolya J."/>
            <person name="Nagy I."/>
            <person name="Horvath B."/>
            <person name="Toth A."/>
        </authorList>
    </citation>
    <scope>NUCLEOTIDE SEQUENCE</scope>
    <source>
        <strain evidence="1">KB43</strain>
    </source>
</reference>
<evidence type="ECO:0000313" key="1">
    <source>
        <dbReference type="EMBL" id="MBE8715966.1"/>
    </source>
</evidence>
<dbReference type="InterPro" id="IPR029033">
    <property type="entry name" value="His_PPase_superfam"/>
</dbReference>
<organism evidence="1 2">
    <name type="scientific">Cellvibrio polysaccharolyticus</name>
    <dbReference type="NCBI Taxonomy" id="2082724"/>
    <lineage>
        <taxon>Bacteria</taxon>
        <taxon>Pseudomonadati</taxon>
        <taxon>Pseudomonadota</taxon>
        <taxon>Gammaproteobacteria</taxon>
        <taxon>Cellvibrionales</taxon>
        <taxon>Cellvibrionaceae</taxon>
        <taxon>Cellvibrio</taxon>
    </lineage>
</organism>
<dbReference type="SUPFAM" id="SSF53254">
    <property type="entry name" value="Phosphoglycerate mutase-like"/>
    <property type="match status" value="1"/>
</dbReference>
<gene>
    <name evidence="1" type="ORF">C4F51_02045</name>
</gene>
<evidence type="ECO:0008006" key="3">
    <source>
        <dbReference type="Google" id="ProtNLM"/>
    </source>
</evidence>
<accession>A0A928UZA1</accession>
<dbReference type="AlphaFoldDB" id="A0A928UZA1"/>